<dbReference type="Pfam" id="PF16719">
    <property type="entry name" value="SAWADEE"/>
    <property type="match status" value="1"/>
</dbReference>
<evidence type="ECO:0000313" key="3">
    <source>
        <dbReference type="Proteomes" id="UP000091857"/>
    </source>
</evidence>
<proteinExistence type="predicted"/>
<dbReference type="AlphaFoldDB" id="A0A2C9UV01"/>
<keyword evidence="3" id="KW-1185">Reference proteome</keyword>
<sequence length="216" mass="25048">MEFQSPEDNAWYDVNLIWDAETITIEYVGFPENYNEIYNAEDFNAVEELEDFMGRFRQSSVQLQDHDCKNVFVGKTVCASYNFENGDVKFFDALVVEVLNEKHRFKQGGEEECLCTYVVKWQNGPLEGERTFARIGDFCLTPPKQLADPSLSSFVKLARGRIEKVSVNPSMNSEEFFRRLRRQRRNRYACRTMEGRLNGRCKRTSLDVDEDVSAAA</sequence>
<dbReference type="Gramene" id="Manes.12G092200.1.v8.1">
    <property type="protein sequence ID" value="Manes.12G092200.1.v8.1.CDS.1"/>
    <property type="gene ID" value="Manes.12G092200.v8.1"/>
</dbReference>
<dbReference type="Gene3D" id="2.30.30.140">
    <property type="match status" value="1"/>
</dbReference>
<gene>
    <name evidence="2" type="ORF">MANES_12G092200v8</name>
</gene>
<accession>A0A2C9UV01</accession>
<dbReference type="PANTHER" id="PTHR36384:SF1">
    <property type="entry name" value="SAWADEE PROTEIN"/>
    <property type="match status" value="1"/>
</dbReference>
<protein>
    <recommendedName>
        <fullName evidence="1">SAWADEE domain-containing protein</fullName>
    </recommendedName>
</protein>
<dbReference type="GO" id="GO:0003682">
    <property type="term" value="F:chromatin binding"/>
    <property type="evidence" value="ECO:0007669"/>
    <property type="project" value="InterPro"/>
</dbReference>
<feature type="domain" description="SAWADEE" evidence="1">
    <location>
        <begin position="1"/>
        <end position="139"/>
    </location>
</feature>
<dbReference type="Proteomes" id="UP000091857">
    <property type="component" value="Chromosome 12"/>
</dbReference>
<dbReference type="STRING" id="3983.A0A2C9UV01"/>
<organism evidence="2 3">
    <name type="scientific">Manihot esculenta</name>
    <name type="common">Cassava</name>
    <name type="synonym">Jatropha manihot</name>
    <dbReference type="NCBI Taxonomy" id="3983"/>
    <lineage>
        <taxon>Eukaryota</taxon>
        <taxon>Viridiplantae</taxon>
        <taxon>Streptophyta</taxon>
        <taxon>Embryophyta</taxon>
        <taxon>Tracheophyta</taxon>
        <taxon>Spermatophyta</taxon>
        <taxon>Magnoliopsida</taxon>
        <taxon>eudicotyledons</taxon>
        <taxon>Gunneridae</taxon>
        <taxon>Pentapetalae</taxon>
        <taxon>rosids</taxon>
        <taxon>fabids</taxon>
        <taxon>Malpighiales</taxon>
        <taxon>Euphorbiaceae</taxon>
        <taxon>Crotonoideae</taxon>
        <taxon>Manihoteae</taxon>
        <taxon>Manihot</taxon>
    </lineage>
</organism>
<evidence type="ECO:0000313" key="2">
    <source>
        <dbReference type="EMBL" id="OAY35330.1"/>
    </source>
</evidence>
<evidence type="ECO:0000259" key="1">
    <source>
        <dbReference type="Pfam" id="PF16719"/>
    </source>
</evidence>
<dbReference type="EMBL" id="CM004398">
    <property type="protein sequence ID" value="OAY35330.1"/>
    <property type="molecule type" value="Genomic_DNA"/>
</dbReference>
<reference evidence="3" key="1">
    <citation type="journal article" date="2016" name="Nat. Biotechnol.">
        <title>Sequencing wild and cultivated cassava and related species reveals extensive interspecific hybridization and genetic diversity.</title>
        <authorList>
            <person name="Bredeson J.V."/>
            <person name="Lyons J.B."/>
            <person name="Prochnik S.E."/>
            <person name="Wu G.A."/>
            <person name="Ha C.M."/>
            <person name="Edsinger-Gonzales E."/>
            <person name="Grimwood J."/>
            <person name="Schmutz J."/>
            <person name="Rabbi I.Y."/>
            <person name="Egesi C."/>
            <person name="Nauluvula P."/>
            <person name="Lebot V."/>
            <person name="Ndunguru J."/>
            <person name="Mkamilo G."/>
            <person name="Bart R.S."/>
            <person name="Setter T.L."/>
            <person name="Gleadow R.M."/>
            <person name="Kulakow P."/>
            <person name="Ferguson M.E."/>
            <person name="Rounsley S."/>
            <person name="Rokhsar D.S."/>
        </authorList>
    </citation>
    <scope>NUCLEOTIDE SEQUENCE [LARGE SCALE GENOMIC DNA]</scope>
    <source>
        <strain evidence="3">cv. AM560-2</strain>
    </source>
</reference>
<dbReference type="OrthoDB" id="1866990at2759"/>
<dbReference type="PANTHER" id="PTHR36384">
    <property type="entry name" value="SAWADEE PROTEIN"/>
    <property type="match status" value="1"/>
</dbReference>
<name>A0A2C9UV01_MANES</name>
<dbReference type="InterPro" id="IPR032001">
    <property type="entry name" value="SAWADEE_dom"/>
</dbReference>
<comment type="caution">
    <text evidence="2">The sequence shown here is derived from an EMBL/GenBank/DDBJ whole genome shotgun (WGS) entry which is preliminary data.</text>
</comment>